<dbReference type="HOGENOM" id="CLU_021227_0_0_1"/>
<dbReference type="AlphaFoldDB" id="A0A0E0JYU7"/>
<dbReference type="OMA" id="LICTHAS"/>
<feature type="compositionally biased region" description="Polar residues" evidence="1">
    <location>
        <begin position="643"/>
        <end position="655"/>
    </location>
</feature>
<feature type="region of interest" description="Disordered" evidence="1">
    <location>
        <begin position="638"/>
        <end position="661"/>
    </location>
</feature>
<protein>
    <submittedName>
        <fullName evidence="2">Uncharacterized protein</fullName>
    </submittedName>
</protein>
<reference evidence="2" key="1">
    <citation type="submission" date="2015-04" db="UniProtKB">
        <authorList>
            <consortium name="EnsemblPlants"/>
        </authorList>
    </citation>
    <scope>IDENTIFICATION</scope>
</reference>
<evidence type="ECO:0000313" key="3">
    <source>
        <dbReference type="Proteomes" id="UP000026962"/>
    </source>
</evidence>
<accession>A0A0E0JYU7</accession>
<keyword evidence="3" id="KW-1185">Reference proteome</keyword>
<dbReference type="Gramene" id="OPUNC02G11960.1">
    <property type="protein sequence ID" value="OPUNC02G11960.1"/>
    <property type="gene ID" value="OPUNC02G11960"/>
</dbReference>
<organism evidence="2">
    <name type="scientific">Oryza punctata</name>
    <name type="common">Red rice</name>
    <dbReference type="NCBI Taxonomy" id="4537"/>
    <lineage>
        <taxon>Eukaryota</taxon>
        <taxon>Viridiplantae</taxon>
        <taxon>Streptophyta</taxon>
        <taxon>Embryophyta</taxon>
        <taxon>Tracheophyta</taxon>
        <taxon>Spermatophyta</taxon>
        <taxon>Magnoliopsida</taxon>
        <taxon>Liliopsida</taxon>
        <taxon>Poales</taxon>
        <taxon>Poaceae</taxon>
        <taxon>BOP clade</taxon>
        <taxon>Oryzoideae</taxon>
        <taxon>Oryzeae</taxon>
        <taxon>Oryzinae</taxon>
        <taxon>Oryza</taxon>
    </lineage>
</organism>
<evidence type="ECO:0000256" key="1">
    <source>
        <dbReference type="SAM" id="MobiDB-lite"/>
    </source>
</evidence>
<proteinExistence type="predicted"/>
<dbReference type="PANTHER" id="PTHR35161:SF4">
    <property type="entry name" value="OS02G0303100 PROTEIN"/>
    <property type="match status" value="1"/>
</dbReference>
<reference evidence="2" key="2">
    <citation type="submission" date="2018-05" db="EMBL/GenBank/DDBJ databases">
        <title>OpunRS2 (Oryza punctata Reference Sequence Version 2).</title>
        <authorList>
            <person name="Zhang J."/>
            <person name="Kudrna D."/>
            <person name="Lee S."/>
            <person name="Talag J."/>
            <person name="Welchert J."/>
            <person name="Wing R.A."/>
        </authorList>
    </citation>
    <scope>NUCLEOTIDE SEQUENCE [LARGE SCALE GENOMIC DNA]</scope>
</reference>
<dbReference type="EnsemblPlants" id="OPUNC02G11960.1">
    <property type="protein sequence ID" value="OPUNC02G11960.1"/>
    <property type="gene ID" value="OPUNC02G11960"/>
</dbReference>
<sequence>MHQISYEKYLNDQQFKPLTQYIKDKQIMHSVMTDEARLVIRAIIIELYFLHKMGKCPRLFDESNVFIREDGVAQLRDCYLDDKSDFKVFENYMDAKKIIVKTVFQQQKKYIPEDVRHLLKLINTRDKVIGMKLEYLICTHASLVPLRNRGSFFLWMYEHISFVLPESIMHKDILKDLPYKSNWYDKLIRNDLLKKLFRLEKYSEGIDAFLVSYRNANAHSMEGKIYNPDDIQQALWVTFPILLPRMQEEIWKSRQLEALQLDSLFGSNIDKEFGVIMDPSAVLECKKSNSISFQVGLLSISVNQNTKNSIDADSLPMKKGVLCLFRKKHHVSFVEYIRNKEFKPLTEYIKNTPIKFVDAMGEREYCLMTEEAKFVIGALFKELYFFHKRGKCPQNFNESNVFIREDGIVQLRECNLDDKSDSKVFQNYQDAQNIIMRIVFQQQKQYISEDVRHLLNLMNTPDKVISMEVEYLICTHASLIPLRNRGPFFLRMYEHISFVLPQQPRDEQTKKEYTHSASPEKLDWGDRLQGNDILKKLLSLKTDGCKEEEINYFLRSYRNAVYHCLEGNMHTPEETQLILWATYPMLLPTMQQELWNKNQLRALQLGGLSGSAIQKLDLTMGPPAVPDHDKSNNFPVQVGSKPISVNQDKQKNGASAMSRKGDILREWKGVE</sequence>
<name>A0A0E0JYU7_ORYPU</name>
<dbReference type="Proteomes" id="UP000026962">
    <property type="component" value="Chromosome 2"/>
</dbReference>
<evidence type="ECO:0000313" key="2">
    <source>
        <dbReference type="EnsemblPlants" id="OPUNC02G11960.1"/>
    </source>
</evidence>
<dbReference type="PANTHER" id="PTHR35161">
    <property type="entry name" value="OS02G0303100 PROTEIN"/>
    <property type="match status" value="1"/>
</dbReference>